<reference evidence="2" key="2">
    <citation type="submission" date="2018-11" db="EMBL/GenBank/DDBJ databases">
        <title>Proposal to divide the Flavobacteriaceae and reorganize its genera based on Amino Acid Identity values calculated from whole genome sequences.</title>
        <authorList>
            <person name="Nicholson A.C."/>
            <person name="Gulvik C.A."/>
            <person name="Whitney A.M."/>
            <person name="Humrighouse B.W."/>
            <person name="Bell M."/>
            <person name="Holmens B."/>
            <person name="Steigerwalt A."/>
            <person name="Villarma A."/>
            <person name="Sheth M."/>
            <person name="Batra D."/>
            <person name="Pryor J."/>
            <person name="Bernardet J.-F."/>
            <person name="Hugo C."/>
            <person name="Kampfer P."/>
            <person name="Newman J."/>
            <person name="Mcquiston J.R."/>
        </authorList>
    </citation>
    <scope>NUCLEOTIDE SEQUENCE [LARGE SCALE GENOMIC DNA]</scope>
    <source>
        <strain evidence="2">H3056</strain>
    </source>
</reference>
<protein>
    <submittedName>
        <fullName evidence="1">Uncharacterized protein</fullName>
    </submittedName>
</protein>
<accession>A0A3N0X012</accession>
<dbReference type="EMBL" id="RJUG01000001">
    <property type="protein sequence ID" value="ROI10515.1"/>
    <property type="molecule type" value="Genomic_DNA"/>
</dbReference>
<name>A0A3N0X012_9FLAO</name>
<dbReference type="Proteomes" id="UP000270224">
    <property type="component" value="Unassembled WGS sequence"/>
</dbReference>
<proteinExistence type="predicted"/>
<gene>
    <name evidence="1" type="ORF">EGI11_01025</name>
</gene>
<reference evidence="2" key="1">
    <citation type="submission" date="2018-11" db="EMBL/GenBank/DDBJ databases">
        <title>Proposal to divide the Flavobacteriaceae and reorganize its genera based on Amino Acid Identity values calculated from whole genome sequences.</title>
        <authorList>
            <person name="Nicholson A.C."/>
            <person name="Gulvik C.A."/>
            <person name="Whitney A.M."/>
            <person name="Humrighouse B.W."/>
            <person name="Bell M."/>
            <person name="Holmes B."/>
            <person name="Steigerwalt A."/>
            <person name="Villarma A."/>
            <person name="Sheth M."/>
            <person name="Batra D."/>
            <person name="Pryor J."/>
            <person name="Bernardet J.-F."/>
            <person name="Hugo C."/>
            <person name="Kampfer P."/>
            <person name="Newman J."/>
            <person name="Mcquiston J.R."/>
        </authorList>
    </citation>
    <scope>NUCLEOTIDE SEQUENCE [LARGE SCALE GENOMIC DNA]</scope>
    <source>
        <strain evidence="2">H3056</strain>
    </source>
</reference>
<evidence type="ECO:0000313" key="2">
    <source>
        <dbReference type="Proteomes" id="UP000270224"/>
    </source>
</evidence>
<dbReference type="AlphaFoldDB" id="A0A3N0X012"/>
<comment type="caution">
    <text evidence="1">The sequence shown here is derived from an EMBL/GenBank/DDBJ whole genome shotgun (WGS) entry which is preliminary data.</text>
</comment>
<organism evidence="1 2">
    <name type="scientific">Kaistella daneshvariae</name>
    <dbReference type="NCBI Taxonomy" id="2487074"/>
    <lineage>
        <taxon>Bacteria</taxon>
        <taxon>Pseudomonadati</taxon>
        <taxon>Bacteroidota</taxon>
        <taxon>Flavobacteriia</taxon>
        <taxon>Flavobacteriales</taxon>
        <taxon>Weeksellaceae</taxon>
        <taxon>Chryseobacterium group</taxon>
        <taxon>Kaistella</taxon>
    </lineage>
</organism>
<sequence>MRKIYVSKLLFNLIKACEIANDRDNPGDRQNPPYLSEHRKIAALTNTMCDIDQVLKDCENYIDKYVDVVQTKEESVHTHDFSEYSALIENGRELAKNLKKAKSRSQLSFTQAKKLQQIQAKLAEAMDKRYN</sequence>
<evidence type="ECO:0000313" key="1">
    <source>
        <dbReference type="EMBL" id="ROI10515.1"/>
    </source>
</evidence>